<dbReference type="InterPro" id="IPR007711">
    <property type="entry name" value="HigB-1"/>
</dbReference>
<evidence type="ECO:0000313" key="1">
    <source>
        <dbReference type="EMBL" id="ACN14053.1"/>
    </source>
</evidence>
<sequence>MITTFRHKWLQSFFIDDVNHKKIPASIRDVLFRKLQVIDDATCDMDLRSPPSNHFEKLTGTLKGKHSIRINKQWRLIFKWNDIRGEAEHIYLDNHDYKS</sequence>
<name>C0QKI2_DESAH</name>
<dbReference type="AlphaFoldDB" id="C0QKI2"/>
<dbReference type="Proteomes" id="UP000000442">
    <property type="component" value="Chromosome"/>
</dbReference>
<dbReference type="PANTHER" id="PTHR40266:SF2">
    <property type="entry name" value="TOXIN HIGB-1"/>
    <property type="match status" value="1"/>
</dbReference>
<keyword evidence="2" id="KW-1185">Reference proteome</keyword>
<dbReference type="eggNOG" id="COG3549">
    <property type="taxonomic scope" value="Bacteria"/>
</dbReference>
<dbReference type="InterPro" id="IPR035093">
    <property type="entry name" value="RelE/ParE_toxin_dom_sf"/>
</dbReference>
<protein>
    <submittedName>
        <fullName evidence="1">Plasmid maintenance system killer protein</fullName>
    </submittedName>
</protein>
<dbReference type="EMBL" id="CP001087">
    <property type="protein sequence ID" value="ACN14053.1"/>
    <property type="molecule type" value="Genomic_DNA"/>
</dbReference>
<organism evidence="1 2">
    <name type="scientific">Desulforapulum autotrophicum (strain ATCC 43914 / DSM 3382 / VKM B-1955 / HRM2)</name>
    <name type="common">Desulfobacterium autotrophicum</name>
    <dbReference type="NCBI Taxonomy" id="177437"/>
    <lineage>
        <taxon>Bacteria</taxon>
        <taxon>Pseudomonadati</taxon>
        <taxon>Thermodesulfobacteriota</taxon>
        <taxon>Desulfobacteria</taxon>
        <taxon>Desulfobacterales</taxon>
        <taxon>Desulfobacteraceae</taxon>
        <taxon>Desulforapulum</taxon>
    </lineage>
</organism>
<dbReference type="KEGG" id="dat:HRM2_09410"/>
<accession>C0QKI2</accession>
<proteinExistence type="predicted"/>
<reference evidence="1 2" key="1">
    <citation type="journal article" date="2009" name="Environ. Microbiol.">
        <title>Genome sequence of Desulfobacterium autotrophicum HRM2, a marine sulfate reducer oxidizing organic carbon completely to carbon dioxide.</title>
        <authorList>
            <person name="Strittmatter A.W."/>
            <person name="Liesegang H."/>
            <person name="Rabus R."/>
            <person name="Decker I."/>
            <person name="Amann J."/>
            <person name="Andres S."/>
            <person name="Henne A."/>
            <person name="Fricke W.F."/>
            <person name="Martinez-Arias R."/>
            <person name="Bartels D."/>
            <person name="Goesmann A."/>
            <person name="Krause L."/>
            <person name="Puehler A."/>
            <person name="Klenk H.P."/>
            <person name="Richter M."/>
            <person name="Schuler M."/>
            <person name="Gloeckner F.O."/>
            <person name="Meyerdierks A."/>
            <person name="Gottschalk G."/>
            <person name="Amann R."/>
        </authorList>
    </citation>
    <scope>NUCLEOTIDE SEQUENCE [LARGE SCALE GENOMIC DNA]</scope>
    <source>
        <strain evidence="2">ATCC 43914 / DSM 3382 / HRM2</strain>
    </source>
</reference>
<gene>
    <name evidence="1" type="ordered locus">HRM2_09410</name>
</gene>
<dbReference type="SUPFAM" id="SSF143011">
    <property type="entry name" value="RelE-like"/>
    <property type="match status" value="1"/>
</dbReference>
<dbReference type="Gene3D" id="3.30.2310.20">
    <property type="entry name" value="RelE-like"/>
    <property type="match status" value="1"/>
</dbReference>
<dbReference type="OrthoDB" id="9801102at2"/>
<dbReference type="HOGENOM" id="CLU_155111_1_0_7"/>
<dbReference type="PANTHER" id="PTHR40266">
    <property type="entry name" value="TOXIN HIGB-1"/>
    <property type="match status" value="1"/>
</dbReference>
<dbReference type="RefSeq" id="WP_015902848.1">
    <property type="nucleotide sequence ID" value="NC_012108.1"/>
</dbReference>
<evidence type="ECO:0000313" key="2">
    <source>
        <dbReference type="Proteomes" id="UP000000442"/>
    </source>
</evidence>
<dbReference type="STRING" id="177437.HRM2_09410"/>
<dbReference type="Pfam" id="PF05015">
    <property type="entry name" value="HigB-like_toxin"/>
    <property type="match status" value="1"/>
</dbReference>